<proteinExistence type="predicted"/>
<keyword evidence="2" id="KW-1185">Reference proteome</keyword>
<organism evidence="1 2">
    <name type="scientific">Actinoplanes cyaneus</name>
    <dbReference type="NCBI Taxonomy" id="52696"/>
    <lineage>
        <taxon>Bacteria</taxon>
        <taxon>Bacillati</taxon>
        <taxon>Actinomycetota</taxon>
        <taxon>Actinomycetes</taxon>
        <taxon>Micromonosporales</taxon>
        <taxon>Micromonosporaceae</taxon>
        <taxon>Actinoplanes</taxon>
    </lineage>
</organism>
<protein>
    <submittedName>
        <fullName evidence="1">Uncharacterized protein</fullName>
    </submittedName>
</protein>
<accession>A0A919IKP6</accession>
<gene>
    <name evidence="1" type="ORF">Acy02nite_47370</name>
</gene>
<evidence type="ECO:0000313" key="2">
    <source>
        <dbReference type="Proteomes" id="UP000619479"/>
    </source>
</evidence>
<name>A0A919IKP6_9ACTN</name>
<sequence length="59" mass="5893">MTKAPEGTVVLAVDPDATVADVLPPIFAPPAAYHSKTPATGLPSGSVSTVFNVGVSELT</sequence>
<dbReference type="AlphaFoldDB" id="A0A919IKP6"/>
<evidence type="ECO:0000313" key="1">
    <source>
        <dbReference type="EMBL" id="GID66856.1"/>
    </source>
</evidence>
<dbReference type="EMBL" id="BOMH01000036">
    <property type="protein sequence ID" value="GID66856.1"/>
    <property type="molecule type" value="Genomic_DNA"/>
</dbReference>
<dbReference type="Proteomes" id="UP000619479">
    <property type="component" value="Unassembled WGS sequence"/>
</dbReference>
<reference evidence="1" key="1">
    <citation type="submission" date="2021-01" db="EMBL/GenBank/DDBJ databases">
        <title>Whole genome shotgun sequence of Actinoplanes cyaneus NBRC 14990.</title>
        <authorList>
            <person name="Komaki H."/>
            <person name="Tamura T."/>
        </authorList>
    </citation>
    <scope>NUCLEOTIDE SEQUENCE</scope>
    <source>
        <strain evidence="1">NBRC 14990</strain>
    </source>
</reference>
<comment type="caution">
    <text evidence="1">The sequence shown here is derived from an EMBL/GenBank/DDBJ whole genome shotgun (WGS) entry which is preliminary data.</text>
</comment>